<evidence type="ECO:0000313" key="1">
    <source>
        <dbReference type="EMBL" id="KJV66098.1"/>
    </source>
</evidence>
<dbReference type="PATRIC" id="fig|1359161.3.peg.779"/>
<accession>A0A0F3NDG0</accession>
<reference evidence="1 2" key="1">
    <citation type="submission" date="2015-01" db="EMBL/GenBank/DDBJ databases">
        <title>Genome Sequencing of Rickettsiales.</title>
        <authorList>
            <person name="Daugherty S.C."/>
            <person name="Su Q."/>
            <person name="Abolude K."/>
            <person name="Beier-Sexton M."/>
            <person name="Carlyon J.A."/>
            <person name="Carter R."/>
            <person name="Day N.P."/>
            <person name="Dumler S.J."/>
            <person name="Dyachenko V."/>
            <person name="Godinez A."/>
            <person name="Kurtti T.J."/>
            <person name="Lichay M."/>
            <person name="Mullins K.E."/>
            <person name="Ott S."/>
            <person name="Pappas-Brown V."/>
            <person name="Paris D.H."/>
            <person name="Patel P."/>
            <person name="Richards A.L."/>
            <person name="Sadzewicz L."/>
            <person name="Sears K."/>
            <person name="Seidman D."/>
            <person name="Sengamalay N."/>
            <person name="Stenos J."/>
            <person name="Tallon L.J."/>
            <person name="Vincent G."/>
            <person name="Fraser C.M."/>
            <person name="Munderloh U."/>
            <person name="Dunning-Hotopp J.C."/>
        </authorList>
    </citation>
    <scope>NUCLEOTIDE SEQUENCE [LARGE SCALE GENOMIC DNA]</scope>
    <source>
        <strain evidence="1 2">NCH-1</strain>
    </source>
</reference>
<comment type="caution">
    <text evidence="1">The sequence shown here is derived from an EMBL/GenBank/DDBJ whole genome shotgun (WGS) entry which is preliminary data.</text>
</comment>
<evidence type="ECO:0000313" key="2">
    <source>
        <dbReference type="Proteomes" id="UP000033754"/>
    </source>
</evidence>
<dbReference type="AlphaFoldDB" id="A0A0F3NDG0"/>
<protein>
    <submittedName>
        <fullName evidence="1">Uncharacterized protein</fullName>
    </submittedName>
</protein>
<organism evidence="1 2">
    <name type="scientific">Anaplasma phagocytophilum str. NCH-1</name>
    <dbReference type="NCBI Taxonomy" id="1359161"/>
    <lineage>
        <taxon>Bacteria</taxon>
        <taxon>Pseudomonadati</taxon>
        <taxon>Pseudomonadota</taxon>
        <taxon>Alphaproteobacteria</taxon>
        <taxon>Rickettsiales</taxon>
        <taxon>Anaplasmataceae</taxon>
        <taxon>Anaplasma</taxon>
        <taxon>phagocytophilum group</taxon>
    </lineage>
</organism>
<name>A0A0F3NDG0_ANAPH</name>
<dbReference type="Proteomes" id="UP000033754">
    <property type="component" value="Unassembled WGS sequence"/>
</dbReference>
<gene>
    <name evidence="1" type="ORF">EPHNCH_0695</name>
</gene>
<sequence length="79" mass="8670">MFGSVSVLEPREMAMNCMGSGGSIGKHFMYAAIRIVVSAYTKRSVLIRLWLPRAGASSDSYLRACCITFQGIVMQKCDT</sequence>
<dbReference type="EMBL" id="LANT01000003">
    <property type="protein sequence ID" value="KJV66098.1"/>
    <property type="molecule type" value="Genomic_DNA"/>
</dbReference>
<proteinExistence type="predicted"/>